<dbReference type="InterPro" id="IPR006664">
    <property type="entry name" value="OMP_bac"/>
</dbReference>
<evidence type="ECO:0000259" key="6">
    <source>
        <dbReference type="PROSITE" id="PS51123"/>
    </source>
</evidence>
<keyword evidence="2 4" id="KW-0472">Membrane</keyword>
<dbReference type="SUPFAM" id="SSF103088">
    <property type="entry name" value="OmpA-like"/>
    <property type="match status" value="1"/>
</dbReference>
<dbReference type="InterPro" id="IPR006665">
    <property type="entry name" value="OmpA-like"/>
</dbReference>
<dbReference type="Gene3D" id="3.30.1330.60">
    <property type="entry name" value="OmpA-like domain"/>
    <property type="match status" value="1"/>
</dbReference>
<dbReference type="AlphaFoldDB" id="A0A4R6WG34"/>
<dbReference type="InterPro" id="IPR036737">
    <property type="entry name" value="OmpA-like_sf"/>
</dbReference>
<dbReference type="GO" id="GO:0009279">
    <property type="term" value="C:cell outer membrane"/>
    <property type="evidence" value="ECO:0007669"/>
    <property type="project" value="UniProtKB-SubCell"/>
</dbReference>
<evidence type="ECO:0000313" key="8">
    <source>
        <dbReference type="Proteomes" id="UP000295292"/>
    </source>
</evidence>
<dbReference type="Pfam" id="PF00691">
    <property type="entry name" value="OmpA"/>
    <property type="match status" value="1"/>
</dbReference>
<evidence type="ECO:0000256" key="3">
    <source>
        <dbReference type="ARBA" id="ARBA00023237"/>
    </source>
</evidence>
<name>A0A4R6WG34_9SPHI</name>
<protein>
    <submittedName>
        <fullName evidence="7">OmpA family protein</fullName>
    </submittedName>
</protein>
<evidence type="ECO:0000256" key="2">
    <source>
        <dbReference type="ARBA" id="ARBA00023136"/>
    </source>
</evidence>
<gene>
    <name evidence="7" type="ORF">CLV99_3193</name>
</gene>
<feature type="region of interest" description="Disordered" evidence="5">
    <location>
        <begin position="325"/>
        <end position="351"/>
    </location>
</feature>
<dbReference type="EMBL" id="SNYV01000015">
    <property type="protein sequence ID" value="TDQ76600.1"/>
    <property type="molecule type" value="Genomic_DNA"/>
</dbReference>
<evidence type="ECO:0000256" key="5">
    <source>
        <dbReference type="SAM" id="MobiDB-lite"/>
    </source>
</evidence>
<evidence type="ECO:0000256" key="1">
    <source>
        <dbReference type="ARBA" id="ARBA00004442"/>
    </source>
</evidence>
<dbReference type="PANTHER" id="PTHR30329:SF21">
    <property type="entry name" value="LIPOPROTEIN YIAD-RELATED"/>
    <property type="match status" value="1"/>
</dbReference>
<evidence type="ECO:0000313" key="7">
    <source>
        <dbReference type="EMBL" id="TDQ76600.1"/>
    </source>
</evidence>
<dbReference type="Proteomes" id="UP000295292">
    <property type="component" value="Unassembled WGS sequence"/>
</dbReference>
<proteinExistence type="predicted"/>
<evidence type="ECO:0000256" key="4">
    <source>
        <dbReference type="PROSITE-ProRule" id="PRU00473"/>
    </source>
</evidence>
<dbReference type="PRINTS" id="PR01021">
    <property type="entry name" value="OMPADOMAIN"/>
</dbReference>
<feature type="compositionally biased region" description="Basic and acidic residues" evidence="5">
    <location>
        <begin position="336"/>
        <end position="351"/>
    </location>
</feature>
<accession>A0A4R6WG34</accession>
<reference evidence="7 8" key="1">
    <citation type="submission" date="2019-03" db="EMBL/GenBank/DDBJ databases">
        <title>Genomic Encyclopedia of Archaeal and Bacterial Type Strains, Phase II (KMG-II): from individual species to whole genera.</title>
        <authorList>
            <person name="Goeker M."/>
        </authorList>
    </citation>
    <scope>NUCLEOTIDE SEQUENCE [LARGE SCALE GENOMIC DNA]</scope>
    <source>
        <strain evidence="7 8">DSM 28353</strain>
    </source>
</reference>
<comment type="caution">
    <text evidence="7">The sequence shown here is derived from an EMBL/GenBank/DDBJ whole genome shotgun (WGS) entry which is preliminary data.</text>
</comment>
<sequence>MSTDFTEIRNQFILNSMTKTTLLFASAAMFLACNNSPKQEQGNTQDSVSSTQNTESENTSTNSNAKFDIESIPVTTTDIGTFPYFTLPKGLKSMNKPFQKEFDVCFFPINGIMTPFEGKLYKINVEAERGEEFSKRYYEKSLEDYLQSTGAVKVFDGTIGREEYDRYNKQDPNKGDEGDMGYADENIKFYVIRTKDQGNIYIQFSANNAGGKLNILQEATMTQTITKITADEIAKDLNEKGKSILYINFDTDKSNLTTDGKEVVQQIATALKKESGLTINIEGHTDNTGDATHNKKLSGERANAVLSALTADDIDKSRLKAQGFGAERPLVANDSEGNKAKNRRVELVKSN</sequence>
<organism evidence="7 8">
    <name type="scientific">Sphingobacterium yanglingense</name>
    <dbReference type="NCBI Taxonomy" id="1437280"/>
    <lineage>
        <taxon>Bacteria</taxon>
        <taxon>Pseudomonadati</taxon>
        <taxon>Bacteroidota</taxon>
        <taxon>Sphingobacteriia</taxon>
        <taxon>Sphingobacteriales</taxon>
        <taxon>Sphingobacteriaceae</taxon>
        <taxon>Sphingobacterium</taxon>
    </lineage>
</organism>
<feature type="domain" description="OmpA-like" evidence="6">
    <location>
        <begin position="240"/>
        <end position="351"/>
    </location>
</feature>
<keyword evidence="8" id="KW-1185">Reference proteome</keyword>
<dbReference type="PROSITE" id="PS51123">
    <property type="entry name" value="OMPA_2"/>
    <property type="match status" value="1"/>
</dbReference>
<dbReference type="PANTHER" id="PTHR30329">
    <property type="entry name" value="STATOR ELEMENT OF FLAGELLAR MOTOR COMPLEX"/>
    <property type="match status" value="1"/>
</dbReference>
<feature type="region of interest" description="Disordered" evidence="5">
    <location>
        <begin position="38"/>
        <end position="65"/>
    </location>
</feature>
<dbReference type="InterPro" id="IPR050330">
    <property type="entry name" value="Bact_OuterMem_StrucFunc"/>
</dbReference>
<feature type="compositionally biased region" description="Low complexity" evidence="5">
    <location>
        <begin position="47"/>
        <end position="64"/>
    </location>
</feature>
<dbReference type="CDD" id="cd07185">
    <property type="entry name" value="OmpA_C-like"/>
    <property type="match status" value="1"/>
</dbReference>
<keyword evidence="3" id="KW-0998">Cell outer membrane</keyword>
<comment type="subcellular location">
    <subcellularLocation>
        <location evidence="1">Cell outer membrane</location>
    </subcellularLocation>
</comment>